<dbReference type="Gene3D" id="1.10.10.10">
    <property type="entry name" value="Winged helix-like DNA-binding domain superfamily/Winged helix DNA-binding domain"/>
    <property type="match status" value="1"/>
</dbReference>
<gene>
    <name evidence="2" type="ORF">GCM10010191_10710</name>
</gene>
<evidence type="ECO:0008006" key="4">
    <source>
        <dbReference type="Google" id="ProtNLM"/>
    </source>
</evidence>
<proteinExistence type="predicted"/>
<accession>A0ABP5VKV2</accession>
<dbReference type="InterPro" id="IPR036390">
    <property type="entry name" value="WH_DNA-bd_sf"/>
</dbReference>
<feature type="region of interest" description="Disordered" evidence="1">
    <location>
        <begin position="216"/>
        <end position="238"/>
    </location>
</feature>
<evidence type="ECO:0000313" key="3">
    <source>
        <dbReference type="Proteomes" id="UP001501231"/>
    </source>
</evidence>
<organism evidence="2 3">
    <name type="scientific">Actinomadura vinacea</name>
    <dbReference type="NCBI Taxonomy" id="115336"/>
    <lineage>
        <taxon>Bacteria</taxon>
        <taxon>Bacillati</taxon>
        <taxon>Actinomycetota</taxon>
        <taxon>Actinomycetes</taxon>
        <taxon>Streptosporangiales</taxon>
        <taxon>Thermomonosporaceae</taxon>
        <taxon>Actinomadura</taxon>
    </lineage>
</organism>
<feature type="region of interest" description="Disordered" evidence="1">
    <location>
        <begin position="1"/>
        <end position="24"/>
    </location>
</feature>
<dbReference type="EMBL" id="BAAARW010000003">
    <property type="protein sequence ID" value="GAA2404838.1"/>
    <property type="molecule type" value="Genomic_DNA"/>
</dbReference>
<dbReference type="InterPro" id="IPR036388">
    <property type="entry name" value="WH-like_DNA-bd_sf"/>
</dbReference>
<dbReference type="RefSeq" id="WP_344587341.1">
    <property type="nucleotide sequence ID" value="NZ_BAAARW010000003.1"/>
</dbReference>
<sequence length="238" mass="26998">MNGVERDGGLEPEDGASAPKAEPGYPDLPTTAYLVLGVLIVTDESLTAGEIKVRSQNTVGRFYWAPAVSHIRRELTRLTAQGMAAERTIHVGKRKMTVYESTPKGEAALRAWSETLPGDEPVMIKHPLMLKIWLAGDAEPALLLDAIDRYLRKLEETIDEQQWSLARARELGLLQEPRSKYPQHVANYTLRSLYDEIANIRQLRDEISWHVGDAYQQHRDHPTTNLRRRLRPPKDEDS</sequence>
<reference evidence="3" key="1">
    <citation type="journal article" date="2019" name="Int. J. Syst. Evol. Microbiol.">
        <title>The Global Catalogue of Microorganisms (GCM) 10K type strain sequencing project: providing services to taxonomists for standard genome sequencing and annotation.</title>
        <authorList>
            <consortium name="The Broad Institute Genomics Platform"/>
            <consortium name="The Broad Institute Genome Sequencing Center for Infectious Disease"/>
            <person name="Wu L."/>
            <person name="Ma J."/>
        </authorList>
    </citation>
    <scope>NUCLEOTIDE SEQUENCE [LARGE SCALE GENOMIC DNA]</scope>
    <source>
        <strain evidence="3">JCM 3325</strain>
    </source>
</reference>
<dbReference type="Proteomes" id="UP001501231">
    <property type="component" value="Unassembled WGS sequence"/>
</dbReference>
<evidence type="ECO:0000256" key="1">
    <source>
        <dbReference type="SAM" id="MobiDB-lite"/>
    </source>
</evidence>
<name>A0ABP5VKV2_9ACTN</name>
<keyword evidence="3" id="KW-1185">Reference proteome</keyword>
<evidence type="ECO:0000313" key="2">
    <source>
        <dbReference type="EMBL" id="GAA2404838.1"/>
    </source>
</evidence>
<protein>
    <recommendedName>
        <fullName evidence="4">PadR family transcriptional regulator</fullName>
    </recommendedName>
</protein>
<dbReference type="SUPFAM" id="SSF46785">
    <property type="entry name" value="Winged helix' DNA-binding domain"/>
    <property type="match status" value="1"/>
</dbReference>
<comment type="caution">
    <text evidence="2">The sequence shown here is derived from an EMBL/GenBank/DDBJ whole genome shotgun (WGS) entry which is preliminary data.</text>
</comment>